<evidence type="ECO:0000313" key="3">
    <source>
        <dbReference type="Proteomes" id="UP000187455"/>
    </source>
</evidence>
<dbReference type="SUPFAM" id="SSF51197">
    <property type="entry name" value="Clavaminate synthase-like"/>
    <property type="match status" value="1"/>
</dbReference>
<dbReference type="PANTHER" id="PTHR30613:SF1">
    <property type="entry name" value="DUF1479 DOMAIN PROTEIN (AFU_ORTHOLOGUE AFUA_5G09280)"/>
    <property type="match status" value="1"/>
</dbReference>
<reference evidence="2 3" key="1">
    <citation type="journal article" date="2016" name="Mol. Biol. Evol.">
        <title>Genome-Wide Survey of Gut Fungi (Harpellales) Reveals the First Horizontally Transferred Ubiquitin Gene from a Mosquito Host.</title>
        <authorList>
            <person name="Wang Y."/>
            <person name="White M.M."/>
            <person name="Kvist S."/>
            <person name="Moncalvo J.M."/>
        </authorList>
    </citation>
    <scope>NUCLEOTIDE SEQUENCE [LARGE SCALE GENOMIC DNA]</scope>
    <source>
        <strain evidence="2 3">ALG-7-W6</strain>
    </source>
</reference>
<proteinExistence type="predicted"/>
<dbReference type="Pfam" id="PF07350">
    <property type="entry name" value="Gig2-like"/>
    <property type="match status" value="1"/>
</dbReference>
<dbReference type="AlphaFoldDB" id="A0A1R0GPY8"/>
<protein>
    <recommendedName>
        <fullName evidence="4">DUF1479-domain-containing protein</fullName>
    </recommendedName>
</protein>
<organism evidence="2 3">
    <name type="scientific">Smittium mucronatum</name>
    <dbReference type="NCBI Taxonomy" id="133383"/>
    <lineage>
        <taxon>Eukaryota</taxon>
        <taxon>Fungi</taxon>
        <taxon>Fungi incertae sedis</taxon>
        <taxon>Zoopagomycota</taxon>
        <taxon>Kickxellomycotina</taxon>
        <taxon>Harpellomycetes</taxon>
        <taxon>Harpellales</taxon>
        <taxon>Legeriomycetaceae</taxon>
        <taxon>Smittium</taxon>
    </lineage>
</organism>
<evidence type="ECO:0000256" key="1">
    <source>
        <dbReference type="SAM" id="MobiDB-lite"/>
    </source>
</evidence>
<dbReference type="InterPro" id="IPR027443">
    <property type="entry name" value="IPNS-like_sf"/>
</dbReference>
<dbReference type="Gene3D" id="2.60.120.330">
    <property type="entry name" value="B-lactam Antibiotic, Isopenicillin N Synthase, Chain"/>
    <property type="match status" value="1"/>
</dbReference>
<dbReference type="STRING" id="133383.A0A1R0GPY8"/>
<name>A0A1R0GPY8_9FUNG</name>
<dbReference type="PANTHER" id="PTHR30613">
    <property type="entry name" value="UNCHARACTERIZED PROTEIN YBIU-RELATED"/>
    <property type="match status" value="1"/>
</dbReference>
<comment type="caution">
    <text evidence="2">The sequence shown here is derived from an EMBL/GenBank/DDBJ whole genome shotgun (WGS) entry which is preliminary data.</text>
</comment>
<accession>A0A1R0GPY8</accession>
<evidence type="ECO:0000313" key="2">
    <source>
        <dbReference type="EMBL" id="OLY78918.1"/>
    </source>
</evidence>
<keyword evidence="3" id="KW-1185">Reference proteome</keyword>
<feature type="region of interest" description="Disordered" evidence="1">
    <location>
        <begin position="380"/>
        <end position="400"/>
    </location>
</feature>
<dbReference type="InterPro" id="IPR010856">
    <property type="entry name" value="Gig2-like"/>
</dbReference>
<dbReference type="OrthoDB" id="8249012at2759"/>
<dbReference type="Proteomes" id="UP000187455">
    <property type="component" value="Unassembled WGS sequence"/>
</dbReference>
<feature type="compositionally biased region" description="Basic and acidic residues" evidence="1">
    <location>
        <begin position="389"/>
        <end position="399"/>
    </location>
</feature>
<gene>
    <name evidence="2" type="ORF">AYI68_g7023</name>
</gene>
<sequence length="438" mass="49157">MLSARKAGNIGSIFVSSFKGELPAHYQELKKEIAPKDPSVIQNAWKRLESSFKEEIPKIKELGSQVIPQVNFHEKFDFPSDMKAEIKKRGCVIIRNVVPPEVAQGYKQQVLDYIAAHPGVPGFPDNDPQVWELYWSKAQVEARSHPHFLQTATALNRLWHADENDEVDLETNLAYCDRVRIRKPKDHSFKLREHLDGGSTERWEDENYRKCFSNILEGKWEDHDPYDVTHRLDAKMQLHDAPGGCEMFRTYQGWLALSSAKSGCGSLQLCPLIKETTAAILMRPLMPDLLDSSSMAGAFPGTQIDIDPELLPQVVDTTVCIPDMNPGDAVFWHCDMVHAVDSVCSQPTDASVFYIPASPLCSINTAYVAKQRETFRLGLTPPDFPGNNAEKDFQDRATPDDLTPLARVGMGFQRLEPKHKLTKGAQAAVDNFNKVLGL</sequence>
<evidence type="ECO:0008006" key="4">
    <source>
        <dbReference type="Google" id="ProtNLM"/>
    </source>
</evidence>
<dbReference type="EMBL" id="LSSL01005310">
    <property type="protein sequence ID" value="OLY78918.1"/>
    <property type="molecule type" value="Genomic_DNA"/>
</dbReference>